<dbReference type="FunFam" id="1.25.40.10:FF:000090">
    <property type="entry name" value="Pentatricopeptide repeat-containing protein, chloroplastic"/>
    <property type="match status" value="1"/>
</dbReference>
<dbReference type="GO" id="GO:0003723">
    <property type="term" value="F:RNA binding"/>
    <property type="evidence" value="ECO:0007669"/>
    <property type="project" value="InterPro"/>
</dbReference>
<dbReference type="FunFam" id="1.25.40.10:FF:000344">
    <property type="entry name" value="Pentatricopeptide repeat-containing protein"/>
    <property type="match status" value="1"/>
</dbReference>
<name>A0A834Z516_TETSI</name>
<evidence type="ECO:0000313" key="5">
    <source>
        <dbReference type="Proteomes" id="UP000655225"/>
    </source>
</evidence>
<gene>
    <name evidence="4" type="ORF">HHK36_017335</name>
</gene>
<dbReference type="Gene3D" id="1.25.40.10">
    <property type="entry name" value="Tetratricopeptide repeat domain"/>
    <property type="match status" value="3"/>
</dbReference>
<reference evidence="4 5" key="1">
    <citation type="submission" date="2020-04" db="EMBL/GenBank/DDBJ databases">
        <title>Plant Genome Project.</title>
        <authorList>
            <person name="Zhang R.-G."/>
        </authorList>
    </citation>
    <scope>NUCLEOTIDE SEQUENCE [LARGE SCALE GENOMIC DNA]</scope>
    <source>
        <strain evidence="4">YNK0</strain>
        <tissue evidence="4">Leaf</tissue>
    </source>
</reference>
<evidence type="ECO:0000256" key="2">
    <source>
        <dbReference type="ARBA" id="ARBA00022737"/>
    </source>
</evidence>
<dbReference type="AlphaFoldDB" id="A0A834Z516"/>
<dbReference type="EMBL" id="JABCRI010000011">
    <property type="protein sequence ID" value="KAF8398408.1"/>
    <property type="molecule type" value="Genomic_DNA"/>
</dbReference>
<dbReference type="PANTHER" id="PTHR24015">
    <property type="entry name" value="OS07G0578800 PROTEIN-RELATED"/>
    <property type="match status" value="1"/>
</dbReference>
<evidence type="ECO:0000313" key="4">
    <source>
        <dbReference type="EMBL" id="KAF8398408.1"/>
    </source>
</evidence>
<keyword evidence="5" id="KW-1185">Reference proteome</keyword>
<dbReference type="Pfam" id="PF13041">
    <property type="entry name" value="PPR_2"/>
    <property type="match status" value="1"/>
</dbReference>
<evidence type="ECO:0008006" key="6">
    <source>
        <dbReference type="Google" id="ProtNLM"/>
    </source>
</evidence>
<proteinExistence type="inferred from homology"/>
<evidence type="ECO:0000256" key="1">
    <source>
        <dbReference type="ARBA" id="ARBA00006643"/>
    </source>
</evidence>
<feature type="repeat" description="PPR" evidence="3">
    <location>
        <begin position="75"/>
        <end position="105"/>
    </location>
</feature>
<dbReference type="OrthoDB" id="1372509at2759"/>
<organism evidence="4 5">
    <name type="scientific">Tetracentron sinense</name>
    <name type="common">Spur-leaf</name>
    <dbReference type="NCBI Taxonomy" id="13715"/>
    <lineage>
        <taxon>Eukaryota</taxon>
        <taxon>Viridiplantae</taxon>
        <taxon>Streptophyta</taxon>
        <taxon>Embryophyta</taxon>
        <taxon>Tracheophyta</taxon>
        <taxon>Spermatophyta</taxon>
        <taxon>Magnoliopsida</taxon>
        <taxon>Trochodendrales</taxon>
        <taxon>Trochodendraceae</taxon>
        <taxon>Tetracentron</taxon>
    </lineage>
</organism>
<feature type="repeat" description="PPR" evidence="3">
    <location>
        <begin position="173"/>
        <end position="207"/>
    </location>
</feature>
<keyword evidence="2" id="KW-0677">Repeat</keyword>
<dbReference type="PROSITE" id="PS51375">
    <property type="entry name" value="PPR"/>
    <property type="match status" value="3"/>
</dbReference>
<comment type="caution">
    <text evidence="4">The sequence shown here is derived from an EMBL/GenBank/DDBJ whole genome shotgun (WGS) entry which is preliminary data.</text>
</comment>
<dbReference type="Proteomes" id="UP000655225">
    <property type="component" value="Unassembled WGS sequence"/>
</dbReference>
<dbReference type="GO" id="GO:0009451">
    <property type="term" value="P:RNA modification"/>
    <property type="evidence" value="ECO:0007669"/>
    <property type="project" value="InterPro"/>
</dbReference>
<dbReference type="InterPro" id="IPR046960">
    <property type="entry name" value="PPR_At4g14850-like_plant"/>
</dbReference>
<dbReference type="InterPro" id="IPR002885">
    <property type="entry name" value="PPR_rpt"/>
</dbReference>
<evidence type="ECO:0000256" key="3">
    <source>
        <dbReference type="PROSITE-ProRule" id="PRU00708"/>
    </source>
</evidence>
<accession>A0A834Z516</accession>
<protein>
    <recommendedName>
        <fullName evidence="6">Pentatricopeptide repeat-containing protein</fullName>
    </recommendedName>
</protein>
<dbReference type="Pfam" id="PF01535">
    <property type="entry name" value="PPR"/>
    <property type="match status" value="3"/>
</dbReference>
<dbReference type="InterPro" id="IPR011990">
    <property type="entry name" value="TPR-like_helical_dom_sf"/>
</dbReference>
<sequence>MLHHPTSHDHFTFTYVLKACSLLHAFKKSREIHARTVKSGHDSDIFIQNSLIHLYVVSGDILSARRIFDAIHSPDVVSWTSIISGLAKNGCEEEAITMFALMGVRPNSTTIVSVLSACSRLRSLELGKAVHGYTLRNFNGGNIFVDNAVLDFYAKCGALTSARYLFGIMGKRDVVSWTTMVAGYAKGGCCEEAIGVFQVMVQGGEVEPNEATLINVLSACASLGALSLGKWVHSYMGKRHDVVVDGHVGNALVNMYAKCGDMGMAVMVFNDLKCKDLVSWSIVIGGMALNGHGIQALQLFSIMLNHGISPDGVTFIGLLSACSHAGLVDQGLIFFRAMSDVYGITPEMEHYACMVDMYGRAGLLDEAEVFITDMPVEPDGPVLGALLNAYKVQGNEKIPERISRFLLSTNGASGGTYALLSNMYRDSSLCLVYAQSRVLEIVLLWGLLWMGMKILSFPFPCKDHFISASKAQQWCIDCLALMICAELQAPESSKYSTWEIFSIVEEENSFPGKNTFSQRTLPVLIHSVSPCDVGRPLLFIGERMAAAKLMASLVESRYVVACGGMTTGSKVNVLSISLMDPLL</sequence>
<dbReference type="OMA" id="QMPAEYD"/>
<dbReference type="FunFam" id="1.25.40.10:FF:000333">
    <property type="entry name" value="Pentatricopeptide repeat-containing protein"/>
    <property type="match status" value="1"/>
</dbReference>
<feature type="repeat" description="PPR" evidence="3">
    <location>
        <begin position="276"/>
        <end position="310"/>
    </location>
</feature>
<dbReference type="NCBIfam" id="TIGR00756">
    <property type="entry name" value="PPR"/>
    <property type="match status" value="3"/>
</dbReference>
<comment type="similarity">
    <text evidence="1">Belongs to the PPR family. PCMP-H subfamily.</text>
</comment>
<dbReference type="PANTHER" id="PTHR24015:SF1063">
    <property type="entry name" value="OS12G0156900 PROTEIN"/>
    <property type="match status" value="1"/>
</dbReference>